<comment type="caution">
    <text evidence="2">The sequence shown here is derived from an EMBL/GenBank/DDBJ whole genome shotgun (WGS) entry which is preliminary data.</text>
</comment>
<feature type="transmembrane region" description="Helical" evidence="1">
    <location>
        <begin position="7"/>
        <end position="28"/>
    </location>
</feature>
<accession>A0A7W2A6N5</accession>
<dbReference type="Proteomes" id="UP000535491">
    <property type="component" value="Unassembled WGS sequence"/>
</dbReference>
<keyword evidence="3" id="KW-1185">Reference proteome</keyword>
<keyword evidence="1" id="KW-0472">Membrane</keyword>
<keyword evidence="1" id="KW-0812">Transmembrane</keyword>
<feature type="transmembrane region" description="Helical" evidence="1">
    <location>
        <begin position="40"/>
        <end position="66"/>
    </location>
</feature>
<sequence>MRRFLFFLLRLMLGFAIATIAWILFIILQQVSYSEPDQVYLMGTTISYAFVFAFFCMVIFFIFSFFKHRYNPDQLKRRFFVFAAFYLICSPLVILSFDNYLLVTPKGMAYNQFLQLEDAKVQRWRDIQQVALDYQVIQRPVRREEDIRLRYLVYFKDGPVIDLNNYNSPLYAAQQFKSIHRVIIKEKVPVKKRPLPKEFAEKNSFIYEMYHLDS</sequence>
<evidence type="ECO:0000256" key="1">
    <source>
        <dbReference type="SAM" id="Phobius"/>
    </source>
</evidence>
<evidence type="ECO:0000313" key="3">
    <source>
        <dbReference type="Proteomes" id="UP000535491"/>
    </source>
</evidence>
<keyword evidence="1" id="KW-1133">Transmembrane helix</keyword>
<name>A0A7W2A6N5_9BACL</name>
<dbReference type="RefSeq" id="WP_181749980.1">
    <property type="nucleotide sequence ID" value="NZ_JACEIQ010000001.1"/>
</dbReference>
<feature type="transmembrane region" description="Helical" evidence="1">
    <location>
        <begin position="78"/>
        <end position="97"/>
    </location>
</feature>
<evidence type="ECO:0000313" key="2">
    <source>
        <dbReference type="EMBL" id="MBA4492740.1"/>
    </source>
</evidence>
<reference evidence="2 3" key="1">
    <citation type="submission" date="2020-07" db="EMBL/GenBank/DDBJ databases">
        <authorList>
            <person name="Feng H."/>
        </authorList>
    </citation>
    <scope>NUCLEOTIDE SEQUENCE [LARGE SCALE GENOMIC DNA]</scope>
    <source>
        <strain evidence="3">s-10</strain>
    </source>
</reference>
<proteinExistence type="predicted"/>
<organism evidence="2 3">
    <name type="scientific">Paenactinomyces guangxiensis</name>
    <dbReference type="NCBI Taxonomy" id="1490290"/>
    <lineage>
        <taxon>Bacteria</taxon>
        <taxon>Bacillati</taxon>
        <taxon>Bacillota</taxon>
        <taxon>Bacilli</taxon>
        <taxon>Bacillales</taxon>
        <taxon>Thermoactinomycetaceae</taxon>
        <taxon>Paenactinomyces</taxon>
    </lineage>
</organism>
<protein>
    <submittedName>
        <fullName evidence="2">Uncharacterized protein</fullName>
    </submittedName>
</protein>
<dbReference type="EMBL" id="JACEIQ010000001">
    <property type="protein sequence ID" value="MBA4492740.1"/>
    <property type="molecule type" value="Genomic_DNA"/>
</dbReference>
<dbReference type="AlphaFoldDB" id="A0A7W2A6N5"/>
<gene>
    <name evidence="2" type="ORF">H1191_00235</name>
</gene>